<protein>
    <submittedName>
        <fullName evidence="11">Uncharacterized protein</fullName>
    </submittedName>
</protein>
<name>A0AAW1XWR5_RUBAR</name>
<feature type="signal peptide" evidence="10">
    <location>
        <begin position="1"/>
        <end position="23"/>
    </location>
</feature>
<dbReference type="Gene3D" id="2.160.20.10">
    <property type="entry name" value="Single-stranded right-handed beta-helix, Pectin lyase-like"/>
    <property type="match status" value="1"/>
</dbReference>
<dbReference type="GO" id="GO:0004650">
    <property type="term" value="F:polygalacturonase activity"/>
    <property type="evidence" value="ECO:0007669"/>
    <property type="project" value="InterPro"/>
</dbReference>
<organism evidence="11 12">
    <name type="scientific">Rubus argutus</name>
    <name type="common">Southern blackberry</name>
    <dbReference type="NCBI Taxonomy" id="59490"/>
    <lineage>
        <taxon>Eukaryota</taxon>
        <taxon>Viridiplantae</taxon>
        <taxon>Streptophyta</taxon>
        <taxon>Embryophyta</taxon>
        <taxon>Tracheophyta</taxon>
        <taxon>Spermatophyta</taxon>
        <taxon>Magnoliopsida</taxon>
        <taxon>eudicotyledons</taxon>
        <taxon>Gunneridae</taxon>
        <taxon>Pentapetalae</taxon>
        <taxon>rosids</taxon>
        <taxon>fabids</taxon>
        <taxon>Rosales</taxon>
        <taxon>Rosaceae</taxon>
        <taxon>Rosoideae</taxon>
        <taxon>Rosoideae incertae sedis</taxon>
        <taxon>Rubus</taxon>
    </lineage>
</organism>
<dbReference type="InterPro" id="IPR011050">
    <property type="entry name" value="Pectin_lyase_fold/virulence"/>
</dbReference>
<dbReference type="PROSITE" id="PS00502">
    <property type="entry name" value="POLYGALACTURONASE"/>
    <property type="match status" value="1"/>
</dbReference>
<evidence type="ECO:0000256" key="9">
    <source>
        <dbReference type="RuleBase" id="RU361169"/>
    </source>
</evidence>
<comment type="subcellular location">
    <subcellularLocation>
        <location evidence="1">Secreted</location>
        <location evidence="1">Cell wall</location>
    </subcellularLocation>
</comment>
<evidence type="ECO:0000256" key="6">
    <source>
        <dbReference type="ARBA" id="ARBA00023295"/>
    </source>
</evidence>
<comment type="similarity">
    <text evidence="2 9">Belongs to the glycosyl hydrolase 28 family.</text>
</comment>
<keyword evidence="3" id="KW-0134">Cell wall</keyword>
<sequence>MGLKLVNILALLVLSSLASTTTSQFVFDVTSSIYGGKPHSDISEGLASAWRDACASESASKVVVPSGTYKLKQATFEGPCKAPVEVQIQGTLQAPKDRSSDTWVVFRSIDMLTVLGGGTFDGQGTHGSKDGDIKDIRFSSVTNSIIKDITSLDSKKFHIGVSDCTNVVFHHLTITSAADSANTDGINIASSTRINVTHTNIATGDDCISVGEGTNQLLVTNVTCGPGHGLSIGSLGYYPDEKPVVGVTIMNCTLTGTTNGVRIKTWPNSPGQSTASDILFEDIVMVNVENPIIIDQNYCSGDEDRCKHQTPSEVQISNVKFKNIRGSSATLVGVNLACSSTVPCQDVELDDIDLTYYGHEGSLTSQCFNVRARITRVAKTLACANLPGLPSDNSPPPPPLYDYNSPMIYSGAPDCNSYWWPRQSVMVHLLISGLGLWLLKGSP</sequence>
<keyword evidence="10" id="KW-0732">Signal</keyword>
<keyword evidence="6 9" id="KW-0326">Glycosidase</keyword>
<evidence type="ECO:0000256" key="3">
    <source>
        <dbReference type="ARBA" id="ARBA00022512"/>
    </source>
</evidence>
<dbReference type="SMART" id="SM00710">
    <property type="entry name" value="PbH1"/>
    <property type="match status" value="5"/>
</dbReference>
<dbReference type="SUPFAM" id="SSF51126">
    <property type="entry name" value="Pectin lyase-like"/>
    <property type="match status" value="1"/>
</dbReference>
<evidence type="ECO:0000256" key="1">
    <source>
        <dbReference type="ARBA" id="ARBA00004191"/>
    </source>
</evidence>
<accession>A0AAW1XWR5</accession>
<keyword evidence="12" id="KW-1185">Reference proteome</keyword>
<evidence type="ECO:0000256" key="10">
    <source>
        <dbReference type="SAM" id="SignalP"/>
    </source>
</evidence>
<dbReference type="Proteomes" id="UP001457282">
    <property type="component" value="Unassembled WGS sequence"/>
</dbReference>
<evidence type="ECO:0000313" key="12">
    <source>
        <dbReference type="Proteomes" id="UP001457282"/>
    </source>
</evidence>
<dbReference type="InterPro" id="IPR012334">
    <property type="entry name" value="Pectin_lyas_fold"/>
</dbReference>
<evidence type="ECO:0000256" key="8">
    <source>
        <dbReference type="PROSITE-ProRule" id="PRU10052"/>
    </source>
</evidence>
<evidence type="ECO:0000313" key="11">
    <source>
        <dbReference type="EMBL" id="KAK9941094.1"/>
    </source>
</evidence>
<evidence type="ECO:0000256" key="4">
    <source>
        <dbReference type="ARBA" id="ARBA00022525"/>
    </source>
</evidence>
<proteinExistence type="inferred from homology"/>
<dbReference type="EMBL" id="JBEDUW010000003">
    <property type="protein sequence ID" value="KAK9941094.1"/>
    <property type="molecule type" value="Genomic_DNA"/>
</dbReference>
<dbReference type="FunFam" id="2.160.20.10:FF:000004">
    <property type="entry name" value="Pectin lyase-like superfamily protein"/>
    <property type="match status" value="1"/>
</dbReference>
<gene>
    <name evidence="11" type="ORF">M0R45_017721</name>
</gene>
<evidence type="ECO:0000256" key="7">
    <source>
        <dbReference type="ARBA" id="ARBA00023316"/>
    </source>
</evidence>
<feature type="active site" evidence="8">
    <location>
        <position position="228"/>
    </location>
</feature>
<keyword evidence="5 9" id="KW-0378">Hydrolase</keyword>
<keyword evidence="4" id="KW-0964">Secreted</keyword>
<dbReference type="Pfam" id="PF00295">
    <property type="entry name" value="Glyco_hydro_28"/>
    <property type="match status" value="1"/>
</dbReference>
<evidence type="ECO:0000256" key="2">
    <source>
        <dbReference type="ARBA" id="ARBA00008834"/>
    </source>
</evidence>
<dbReference type="GO" id="GO:0005975">
    <property type="term" value="P:carbohydrate metabolic process"/>
    <property type="evidence" value="ECO:0007669"/>
    <property type="project" value="InterPro"/>
</dbReference>
<reference evidence="11 12" key="1">
    <citation type="journal article" date="2023" name="G3 (Bethesda)">
        <title>A chromosome-length genome assembly and annotation of blackberry (Rubus argutus, cv. 'Hillquist').</title>
        <authorList>
            <person name="Bruna T."/>
            <person name="Aryal R."/>
            <person name="Dudchenko O."/>
            <person name="Sargent D.J."/>
            <person name="Mead D."/>
            <person name="Buti M."/>
            <person name="Cavallini A."/>
            <person name="Hytonen T."/>
            <person name="Andres J."/>
            <person name="Pham M."/>
            <person name="Weisz D."/>
            <person name="Mascagni F."/>
            <person name="Usai G."/>
            <person name="Natali L."/>
            <person name="Bassil N."/>
            <person name="Fernandez G.E."/>
            <person name="Lomsadze A."/>
            <person name="Armour M."/>
            <person name="Olukolu B."/>
            <person name="Poorten T."/>
            <person name="Britton C."/>
            <person name="Davik J."/>
            <person name="Ashrafi H."/>
            <person name="Aiden E.L."/>
            <person name="Borodovsky M."/>
            <person name="Worthington M."/>
        </authorList>
    </citation>
    <scope>NUCLEOTIDE SEQUENCE [LARGE SCALE GENOMIC DNA]</scope>
    <source>
        <strain evidence="11">PI 553951</strain>
    </source>
</reference>
<dbReference type="InterPro" id="IPR000743">
    <property type="entry name" value="Glyco_hydro_28"/>
</dbReference>
<dbReference type="InterPro" id="IPR006626">
    <property type="entry name" value="PbH1"/>
</dbReference>
<evidence type="ECO:0000256" key="5">
    <source>
        <dbReference type="ARBA" id="ARBA00022801"/>
    </source>
</evidence>
<comment type="caution">
    <text evidence="11">The sequence shown here is derived from an EMBL/GenBank/DDBJ whole genome shotgun (WGS) entry which is preliminary data.</text>
</comment>
<dbReference type="PANTHER" id="PTHR31375">
    <property type="match status" value="1"/>
</dbReference>
<keyword evidence="7" id="KW-0961">Cell wall biogenesis/degradation</keyword>
<dbReference type="GO" id="GO:0071555">
    <property type="term" value="P:cell wall organization"/>
    <property type="evidence" value="ECO:0007669"/>
    <property type="project" value="UniProtKB-KW"/>
</dbReference>
<feature type="chain" id="PRO_5043856114" evidence="10">
    <location>
        <begin position="24"/>
        <end position="443"/>
    </location>
</feature>
<dbReference type="AlphaFoldDB" id="A0AAW1XWR5"/>